<dbReference type="AlphaFoldDB" id="A0AA41QZQ9"/>
<feature type="transmembrane region" description="Helical" evidence="1">
    <location>
        <begin position="57"/>
        <end position="77"/>
    </location>
</feature>
<evidence type="ECO:0000313" key="2">
    <source>
        <dbReference type="EMBL" id="MCJ8499209.1"/>
    </source>
</evidence>
<sequence length="445" mass="46845">MTTSVADRAGFATLARFFAPLALQSASQGLTYPLVAMVASRGQGGPLNLAGLAQSNMVMFLLGTLGFGLIATGMVFGKRREAFVRFRSVVHRLALVAVAVQALLCLPPAARLLFEGLIGLPPTIAHPAHITLLASLPLQWLFFARIPYQVSMYNGMAAGRASMATIMRILITALMAPLFVFLGAVGPLWAIVCLTLPVALEVGASAVLARPFIGRLPEGEGPPPTRRELLWFTLPLSVSGYLLALSAMVLGAFIARAADPERMLPAYYLALGLATPVAFGTTRIQEVVLAFQSPASRDRGILWFAMAAGGMLGCLPLLFIVPGIAELYYVGLQNLALADLPLVQTAAWSLVLFPLTVAMRAQGEGLAALRRKPLTVIAGQAAYLATVVLTAAMALRAGLAGNLIGAVALAAGNLASTATLRLLLDRIGRHDLPVPATTTLHGQIR</sequence>
<accession>A0AA41QZQ9</accession>
<keyword evidence="1" id="KW-0472">Membrane</keyword>
<keyword evidence="1" id="KW-1133">Transmembrane helix</keyword>
<feature type="transmembrane region" description="Helical" evidence="1">
    <location>
        <begin position="345"/>
        <end position="362"/>
    </location>
</feature>
<reference evidence="2" key="1">
    <citation type="submission" date="2022-04" db="EMBL/GenBank/DDBJ databases">
        <title>Desulfatitalea alkaliphila sp. nov., a novel anaerobic sulfate-reducing bacterium isolated from terrestrial mud volcano, Taman Peninsula, Russia.</title>
        <authorList>
            <person name="Khomyakova M.A."/>
            <person name="Merkel A.Y."/>
            <person name="Slobodkin A.I."/>
        </authorList>
    </citation>
    <scope>NUCLEOTIDE SEQUENCE</scope>
    <source>
        <strain evidence="2">M08but</strain>
    </source>
</reference>
<feature type="transmembrane region" description="Helical" evidence="1">
    <location>
        <begin position="301"/>
        <end position="325"/>
    </location>
</feature>
<dbReference type="EMBL" id="JALJRB010000001">
    <property type="protein sequence ID" value="MCJ8499209.1"/>
    <property type="molecule type" value="Genomic_DNA"/>
</dbReference>
<dbReference type="Proteomes" id="UP001165427">
    <property type="component" value="Unassembled WGS sequence"/>
</dbReference>
<name>A0AA41QZQ9_9BACT</name>
<keyword evidence="3" id="KW-1185">Reference proteome</keyword>
<organism evidence="2 3">
    <name type="scientific">Desulfatitalea alkaliphila</name>
    <dbReference type="NCBI Taxonomy" id="2929485"/>
    <lineage>
        <taxon>Bacteria</taxon>
        <taxon>Pseudomonadati</taxon>
        <taxon>Thermodesulfobacteriota</taxon>
        <taxon>Desulfobacteria</taxon>
        <taxon>Desulfobacterales</taxon>
        <taxon>Desulfosarcinaceae</taxon>
        <taxon>Desulfatitalea</taxon>
    </lineage>
</organism>
<evidence type="ECO:0008006" key="4">
    <source>
        <dbReference type="Google" id="ProtNLM"/>
    </source>
</evidence>
<feature type="transmembrane region" description="Helical" evidence="1">
    <location>
        <begin position="165"/>
        <end position="182"/>
    </location>
</feature>
<feature type="transmembrane region" description="Helical" evidence="1">
    <location>
        <begin position="266"/>
        <end position="289"/>
    </location>
</feature>
<feature type="transmembrane region" description="Helical" evidence="1">
    <location>
        <begin position="126"/>
        <end position="144"/>
    </location>
</feature>
<feature type="transmembrane region" description="Helical" evidence="1">
    <location>
        <begin position="229"/>
        <end position="254"/>
    </location>
</feature>
<keyword evidence="1" id="KW-0812">Transmembrane</keyword>
<gene>
    <name evidence="2" type="ORF">MRX98_01370</name>
</gene>
<proteinExistence type="predicted"/>
<evidence type="ECO:0000313" key="3">
    <source>
        <dbReference type="Proteomes" id="UP001165427"/>
    </source>
</evidence>
<feature type="transmembrane region" description="Helical" evidence="1">
    <location>
        <begin position="403"/>
        <end position="424"/>
    </location>
</feature>
<comment type="caution">
    <text evidence="2">The sequence shown here is derived from an EMBL/GenBank/DDBJ whole genome shotgun (WGS) entry which is preliminary data.</text>
</comment>
<evidence type="ECO:0000256" key="1">
    <source>
        <dbReference type="SAM" id="Phobius"/>
    </source>
</evidence>
<feature type="transmembrane region" description="Helical" evidence="1">
    <location>
        <begin position="374"/>
        <end position="397"/>
    </location>
</feature>
<dbReference type="RefSeq" id="WP_246902356.1">
    <property type="nucleotide sequence ID" value="NZ_JALJRB010000001.1"/>
</dbReference>
<feature type="transmembrane region" description="Helical" evidence="1">
    <location>
        <begin position="89"/>
        <end position="114"/>
    </location>
</feature>
<protein>
    <recommendedName>
        <fullName evidence="4">Na+-driven multidrug efflux pump</fullName>
    </recommendedName>
</protein>